<dbReference type="Pfam" id="PF02926">
    <property type="entry name" value="THUMP"/>
    <property type="match status" value="1"/>
</dbReference>
<dbReference type="InterPro" id="IPR054170">
    <property type="entry name" value="RlmL_1st"/>
</dbReference>
<dbReference type="GO" id="GO:0070043">
    <property type="term" value="F:rRNA (guanine-N7-)-methyltransferase activity"/>
    <property type="evidence" value="ECO:0007669"/>
    <property type="project" value="TreeGrafter"/>
</dbReference>
<dbReference type="Gene3D" id="3.30.2130.30">
    <property type="match status" value="1"/>
</dbReference>
<proteinExistence type="predicted"/>
<accession>A0A9D1S291</accession>
<dbReference type="InterPro" id="IPR004114">
    <property type="entry name" value="THUMP_dom"/>
</dbReference>
<evidence type="ECO:0000313" key="6">
    <source>
        <dbReference type="Proteomes" id="UP000824073"/>
    </source>
</evidence>
<evidence type="ECO:0000256" key="3">
    <source>
        <dbReference type="PROSITE-ProRule" id="PRU00529"/>
    </source>
</evidence>
<evidence type="ECO:0000256" key="2">
    <source>
        <dbReference type="ARBA" id="ARBA00022679"/>
    </source>
</evidence>
<sequence>MSFQFSVPCLMGVEALVADELRFNHFENVQAENGRVLFTGEWKDCARANVIVRCGERVLLRLGAFRAETFDQLFEGVRALPWEDFIGRSDAFPVKGHSLHSKLFSVPDCQKIIKKAVVRRLESVYGQSWFEESGAKCQIQFSIIRDVCEVSLDTTGPALYKRGYKLNAPEATLRETLAASMVKLARYRGREDFLDPFCGAGTIAIEAAMAANRIAPGARRDFDAEDWGCVPVDVFDEVRQAAIAEEKHEALSLTASDISAEAVELTRENARRAGVADCIRIERADALSLSYRDRSGILMTNPPYGVRLLDVEQAREIYSELGRLTRGAPALKQYILTSDESFEQMYGRPCDKKRKLYNGMLKCGLYMYFK</sequence>
<dbReference type="AlphaFoldDB" id="A0A9D1S291"/>
<keyword evidence="2" id="KW-0808">Transferase</keyword>
<dbReference type="InterPro" id="IPR000241">
    <property type="entry name" value="RlmKL-like_Mtase"/>
</dbReference>
<dbReference type="PANTHER" id="PTHR47313:SF1">
    <property type="entry name" value="RIBOSOMAL RNA LARGE SUBUNIT METHYLTRANSFERASE K_L"/>
    <property type="match status" value="1"/>
</dbReference>
<gene>
    <name evidence="5" type="ORF">IAB67_09170</name>
</gene>
<evidence type="ECO:0000259" key="4">
    <source>
        <dbReference type="PROSITE" id="PS51165"/>
    </source>
</evidence>
<reference evidence="5" key="1">
    <citation type="submission" date="2020-10" db="EMBL/GenBank/DDBJ databases">
        <authorList>
            <person name="Gilroy R."/>
        </authorList>
    </citation>
    <scope>NUCLEOTIDE SEQUENCE</scope>
    <source>
        <strain evidence="5">CHK191-8634</strain>
    </source>
</reference>
<dbReference type="InterPro" id="IPR029063">
    <property type="entry name" value="SAM-dependent_MTases_sf"/>
</dbReference>
<organism evidence="5 6">
    <name type="scientific">Candidatus Ventrousia excrementavium</name>
    <dbReference type="NCBI Taxonomy" id="2840961"/>
    <lineage>
        <taxon>Bacteria</taxon>
        <taxon>Bacillati</taxon>
        <taxon>Bacillota</taxon>
        <taxon>Clostridia</taxon>
        <taxon>Eubacteriales</taxon>
        <taxon>Clostridiaceae</taxon>
        <taxon>Clostridiaceae incertae sedis</taxon>
        <taxon>Candidatus Ventrousia</taxon>
    </lineage>
</organism>
<evidence type="ECO:0000256" key="1">
    <source>
        <dbReference type="ARBA" id="ARBA00022603"/>
    </source>
</evidence>
<dbReference type="GO" id="GO:0008990">
    <property type="term" value="F:rRNA (guanine-N2-)-methyltransferase activity"/>
    <property type="evidence" value="ECO:0007669"/>
    <property type="project" value="TreeGrafter"/>
</dbReference>
<dbReference type="SMART" id="SM00981">
    <property type="entry name" value="THUMP"/>
    <property type="match status" value="1"/>
</dbReference>
<dbReference type="SUPFAM" id="SSF53335">
    <property type="entry name" value="S-adenosyl-L-methionine-dependent methyltransferases"/>
    <property type="match status" value="1"/>
</dbReference>
<name>A0A9D1S291_9CLOT</name>
<dbReference type="EMBL" id="DVMR01000066">
    <property type="protein sequence ID" value="HIU44452.1"/>
    <property type="molecule type" value="Genomic_DNA"/>
</dbReference>
<protein>
    <submittedName>
        <fullName evidence="5">Class I SAM-dependent RNA methyltransferase</fullName>
    </submittedName>
</protein>
<feature type="domain" description="THUMP" evidence="4">
    <location>
        <begin position="44"/>
        <end position="154"/>
    </location>
</feature>
<keyword evidence="1 5" id="KW-0489">Methyltransferase</keyword>
<dbReference type="Pfam" id="PF01170">
    <property type="entry name" value="UPF0020"/>
    <property type="match status" value="1"/>
</dbReference>
<dbReference type="GO" id="GO:0003723">
    <property type="term" value="F:RNA binding"/>
    <property type="evidence" value="ECO:0007669"/>
    <property type="project" value="UniProtKB-UniRule"/>
</dbReference>
<dbReference type="Pfam" id="PF22020">
    <property type="entry name" value="RlmL_1st"/>
    <property type="match status" value="1"/>
</dbReference>
<dbReference type="Gene3D" id="3.40.50.150">
    <property type="entry name" value="Vaccinia Virus protein VP39"/>
    <property type="match status" value="1"/>
</dbReference>
<evidence type="ECO:0000313" key="5">
    <source>
        <dbReference type="EMBL" id="HIU44452.1"/>
    </source>
</evidence>
<reference evidence="5" key="2">
    <citation type="journal article" date="2021" name="PeerJ">
        <title>Extensive microbial diversity within the chicken gut microbiome revealed by metagenomics and culture.</title>
        <authorList>
            <person name="Gilroy R."/>
            <person name="Ravi A."/>
            <person name="Getino M."/>
            <person name="Pursley I."/>
            <person name="Horton D.L."/>
            <person name="Alikhan N.F."/>
            <person name="Baker D."/>
            <person name="Gharbi K."/>
            <person name="Hall N."/>
            <person name="Watson M."/>
            <person name="Adriaenssens E.M."/>
            <person name="Foster-Nyarko E."/>
            <person name="Jarju S."/>
            <person name="Secka A."/>
            <person name="Antonio M."/>
            <person name="Oren A."/>
            <person name="Chaudhuri R.R."/>
            <person name="La Ragione R."/>
            <person name="Hildebrand F."/>
            <person name="Pallen M.J."/>
        </authorList>
    </citation>
    <scope>NUCLEOTIDE SEQUENCE</scope>
    <source>
        <strain evidence="5">CHK191-8634</strain>
    </source>
</reference>
<dbReference type="CDD" id="cd11715">
    <property type="entry name" value="THUMP_AdoMetMT"/>
    <property type="match status" value="1"/>
</dbReference>
<keyword evidence="3" id="KW-0694">RNA-binding</keyword>
<dbReference type="PROSITE" id="PS51165">
    <property type="entry name" value="THUMP"/>
    <property type="match status" value="1"/>
</dbReference>
<dbReference type="PANTHER" id="PTHR47313">
    <property type="entry name" value="RIBOSOMAL RNA LARGE SUBUNIT METHYLTRANSFERASE K/L"/>
    <property type="match status" value="1"/>
</dbReference>
<dbReference type="Proteomes" id="UP000824073">
    <property type="component" value="Unassembled WGS sequence"/>
</dbReference>
<comment type="caution">
    <text evidence="5">The sequence shown here is derived from an EMBL/GenBank/DDBJ whole genome shotgun (WGS) entry which is preliminary data.</text>
</comment>